<dbReference type="RefSeq" id="WP_157132374.1">
    <property type="nucleotide sequence ID" value="NZ_PYOG01000006.1"/>
</dbReference>
<dbReference type="AlphaFoldDB" id="A0A2X1XLR1"/>
<evidence type="ECO:0000313" key="2">
    <source>
        <dbReference type="Proteomes" id="UP000251647"/>
    </source>
</evidence>
<dbReference type="EMBL" id="UATL01000005">
    <property type="protein sequence ID" value="SPY44030.1"/>
    <property type="molecule type" value="Genomic_DNA"/>
</dbReference>
<reference evidence="1 2" key="1">
    <citation type="submission" date="2018-06" db="EMBL/GenBank/DDBJ databases">
        <authorList>
            <consortium name="Pathogen Informatics"/>
            <person name="Doyle S."/>
        </authorList>
    </citation>
    <scope>NUCLEOTIDE SEQUENCE [LARGE SCALE GENOMIC DNA]</scope>
    <source>
        <strain evidence="1 2">NCTC11647</strain>
    </source>
</reference>
<accession>A0A2X1XLR1</accession>
<protein>
    <submittedName>
        <fullName evidence="1">Uncharacterized protein</fullName>
    </submittedName>
</protein>
<organism evidence="1 2">
    <name type="scientific">Photobacterium damselae</name>
    <dbReference type="NCBI Taxonomy" id="38293"/>
    <lineage>
        <taxon>Bacteria</taxon>
        <taxon>Pseudomonadati</taxon>
        <taxon>Pseudomonadota</taxon>
        <taxon>Gammaproteobacteria</taxon>
        <taxon>Vibrionales</taxon>
        <taxon>Vibrionaceae</taxon>
        <taxon>Photobacterium</taxon>
    </lineage>
</organism>
<gene>
    <name evidence="1" type="ORF">NCTC11647_02965</name>
</gene>
<proteinExistence type="predicted"/>
<sequence length="57" mass="6418">MTMNIKTGRVAKVKKQQGLLVRVMLTNGVEIDVKAPYEIKIGDWIIEGEFSRELAAK</sequence>
<name>A0A2X1XLR1_PHODM</name>
<evidence type="ECO:0000313" key="1">
    <source>
        <dbReference type="EMBL" id="SPY44030.1"/>
    </source>
</evidence>
<dbReference type="Proteomes" id="UP000251647">
    <property type="component" value="Unassembled WGS sequence"/>
</dbReference>